<keyword evidence="2" id="KW-1185">Reference proteome</keyword>
<comment type="caution">
    <text evidence="1">The sequence shown here is derived from an EMBL/GenBank/DDBJ whole genome shotgun (WGS) entry which is preliminary data.</text>
</comment>
<proteinExistence type="predicted"/>
<dbReference type="EMBL" id="CAJNDS010000569">
    <property type="protein sequence ID" value="CAE7219247.1"/>
    <property type="molecule type" value="Genomic_DNA"/>
</dbReference>
<sequence>MEDDFRRACASFAGRALHGYPYQPHFGGIGGKAAAKGVGPAGRTLCIHDCDACAGNAHPHPDNSRCPSCGHAWSTLEPLPRCARCSRILMDCDDCLERLPELESYCRFCLTGRYTQTLPIALFVERPQGGAGFWVTCRHLSGAEVLTMQVDEDSTVAPVRTAVNQMLQQQDGSTAGQDAPTEEQLLEWGAWHREIHVAALTPWQTTTIAPPPQASFHHRVVLVANRRELRDEDTLMELMRPETGGRRSSPYP</sequence>
<protein>
    <submittedName>
        <fullName evidence="1">DIP13 protein</fullName>
    </submittedName>
</protein>
<evidence type="ECO:0000313" key="1">
    <source>
        <dbReference type="EMBL" id="CAE7219247.1"/>
    </source>
</evidence>
<evidence type="ECO:0000313" key="2">
    <source>
        <dbReference type="Proteomes" id="UP000604046"/>
    </source>
</evidence>
<dbReference type="AlphaFoldDB" id="A0A812K2Y3"/>
<gene>
    <name evidence="1" type="primary">DIP13</name>
    <name evidence="1" type="ORF">SNAT2548_LOCUS7931</name>
</gene>
<organism evidence="1 2">
    <name type="scientific">Symbiodinium natans</name>
    <dbReference type="NCBI Taxonomy" id="878477"/>
    <lineage>
        <taxon>Eukaryota</taxon>
        <taxon>Sar</taxon>
        <taxon>Alveolata</taxon>
        <taxon>Dinophyceae</taxon>
        <taxon>Suessiales</taxon>
        <taxon>Symbiodiniaceae</taxon>
        <taxon>Symbiodinium</taxon>
    </lineage>
</organism>
<accession>A0A812K2Y3</accession>
<dbReference type="Proteomes" id="UP000604046">
    <property type="component" value="Unassembled WGS sequence"/>
</dbReference>
<reference evidence="1" key="1">
    <citation type="submission" date="2021-02" db="EMBL/GenBank/DDBJ databases">
        <authorList>
            <person name="Dougan E. K."/>
            <person name="Rhodes N."/>
            <person name="Thang M."/>
            <person name="Chan C."/>
        </authorList>
    </citation>
    <scope>NUCLEOTIDE SEQUENCE</scope>
</reference>
<name>A0A812K2Y3_9DINO</name>